<gene>
    <name evidence="8" type="ORF">G6F50_006843</name>
</gene>
<keyword evidence="3" id="KW-0238">DNA-binding</keyword>
<evidence type="ECO:0000256" key="2">
    <source>
        <dbReference type="ARBA" id="ARBA00023015"/>
    </source>
</evidence>
<keyword evidence="2" id="KW-0805">Transcription regulation</keyword>
<dbReference type="Gene3D" id="2.20.25.80">
    <property type="entry name" value="WRKY domain"/>
    <property type="match status" value="1"/>
</dbReference>
<name>A0A9P6Z1W7_9FUNG</name>
<feature type="domain" description="WRKY" evidence="7">
    <location>
        <begin position="146"/>
        <end position="190"/>
    </location>
</feature>
<reference evidence="8 9" key="1">
    <citation type="journal article" date="2020" name="Microb. Genom.">
        <title>Genetic diversity of clinical and environmental Mucorales isolates obtained from an investigation of mucormycosis cases among solid organ transplant recipients.</title>
        <authorList>
            <person name="Nguyen M.H."/>
            <person name="Kaul D."/>
            <person name="Muto C."/>
            <person name="Cheng S.J."/>
            <person name="Richter R.A."/>
            <person name="Bruno V.M."/>
            <person name="Liu G."/>
            <person name="Beyhan S."/>
            <person name="Sundermann A.J."/>
            <person name="Mounaud S."/>
            <person name="Pasculle A.W."/>
            <person name="Nierman W.C."/>
            <person name="Driscoll E."/>
            <person name="Cumbie R."/>
            <person name="Clancy C.J."/>
            <person name="Dupont C.L."/>
        </authorList>
    </citation>
    <scope>NUCLEOTIDE SEQUENCE [LARGE SCALE GENOMIC DNA]</scope>
    <source>
        <strain evidence="8 9">GL24</strain>
    </source>
</reference>
<dbReference type="Proteomes" id="UP000740926">
    <property type="component" value="Unassembled WGS sequence"/>
</dbReference>
<dbReference type="GO" id="GO:0003700">
    <property type="term" value="F:DNA-binding transcription factor activity"/>
    <property type="evidence" value="ECO:0007669"/>
    <property type="project" value="InterPro"/>
</dbReference>
<keyword evidence="9" id="KW-1185">Reference proteome</keyword>
<dbReference type="Pfam" id="PF03106">
    <property type="entry name" value="WRKY"/>
    <property type="match status" value="1"/>
</dbReference>
<evidence type="ECO:0000256" key="3">
    <source>
        <dbReference type="ARBA" id="ARBA00023125"/>
    </source>
</evidence>
<evidence type="ECO:0000256" key="6">
    <source>
        <dbReference type="SAM" id="MobiDB-lite"/>
    </source>
</evidence>
<dbReference type="GO" id="GO:0043565">
    <property type="term" value="F:sequence-specific DNA binding"/>
    <property type="evidence" value="ECO:0007669"/>
    <property type="project" value="InterPro"/>
</dbReference>
<protein>
    <recommendedName>
        <fullName evidence="7">WRKY domain-containing protein</fullName>
    </recommendedName>
</protein>
<evidence type="ECO:0000313" key="9">
    <source>
        <dbReference type="Proteomes" id="UP000740926"/>
    </source>
</evidence>
<evidence type="ECO:0000256" key="4">
    <source>
        <dbReference type="ARBA" id="ARBA00023163"/>
    </source>
</evidence>
<dbReference type="AlphaFoldDB" id="A0A9P6Z1W7"/>
<proteinExistence type="predicted"/>
<accession>A0A9P6Z1W7</accession>
<evidence type="ECO:0000256" key="1">
    <source>
        <dbReference type="ARBA" id="ARBA00004123"/>
    </source>
</evidence>
<sequence length="219" mass="25289">MSFLSKRLSSTCYPPSPPYKSEKIMSYYPLSIEKAIQMYGSQPELLGLILSSKVEEDRRKTEEAKLRQKEIDYLLQQKEKKQSNLTSLHTTTQSNRKPSIDSLLIPPQNNNLPSPEQTLPLSPPIETVNIRKRKREIQAITTIIETKEFPYSDDYLWKNNGNTVHKKSGFKSVYYKCSNGIRGCPVNKTVTFKGNGEYLIKYRGEHLQLCNRIKRITDL</sequence>
<organism evidence="8 9">
    <name type="scientific">Rhizopus delemar</name>
    <dbReference type="NCBI Taxonomy" id="936053"/>
    <lineage>
        <taxon>Eukaryota</taxon>
        <taxon>Fungi</taxon>
        <taxon>Fungi incertae sedis</taxon>
        <taxon>Mucoromycota</taxon>
        <taxon>Mucoromycotina</taxon>
        <taxon>Mucoromycetes</taxon>
        <taxon>Mucorales</taxon>
        <taxon>Mucorineae</taxon>
        <taxon>Rhizopodaceae</taxon>
        <taxon>Rhizopus</taxon>
    </lineage>
</organism>
<feature type="region of interest" description="Disordered" evidence="6">
    <location>
        <begin position="82"/>
        <end position="122"/>
    </location>
</feature>
<keyword evidence="5" id="KW-0539">Nucleus</keyword>
<comment type="caution">
    <text evidence="8">The sequence shown here is derived from an EMBL/GenBank/DDBJ whole genome shotgun (WGS) entry which is preliminary data.</text>
</comment>
<dbReference type="EMBL" id="JAANIU010001033">
    <property type="protein sequence ID" value="KAG1568932.1"/>
    <property type="molecule type" value="Genomic_DNA"/>
</dbReference>
<dbReference type="SUPFAM" id="SSF118290">
    <property type="entry name" value="WRKY DNA-binding domain"/>
    <property type="match status" value="1"/>
</dbReference>
<evidence type="ECO:0000259" key="7">
    <source>
        <dbReference type="PROSITE" id="PS50811"/>
    </source>
</evidence>
<dbReference type="InterPro" id="IPR003657">
    <property type="entry name" value="WRKY_dom"/>
</dbReference>
<keyword evidence="4" id="KW-0804">Transcription</keyword>
<dbReference type="PROSITE" id="PS50811">
    <property type="entry name" value="WRKY"/>
    <property type="match status" value="1"/>
</dbReference>
<comment type="subcellular location">
    <subcellularLocation>
        <location evidence="1">Nucleus</location>
    </subcellularLocation>
</comment>
<dbReference type="InterPro" id="IPR036576">
    <property type="entry name" value="WRKY_dom_sf"/>
</dbReference>
<feature type="compositionally biased region" description="Polar residues" evidence="6">
    <location>
        <begin position="107"/>
        <end position="120"/>
    </location>
</feature>
<evidence type="ECO:0000256" key="5">
    <source>
        <dbReference type="ARBA" id="ARBA00023242"/>
    </source>
</evidence>
<dbReference type="GO" id="GO:0005634">
    <property type="term" value="C:nucleus"/>
    <property type="evidence" value="ECO:0007669"/>
    <property type="project" value="UniProtKB-SubCell"/>
</dbReference>
<dbReference type="SMART" id="SM00774">
    <property type="entry name" value="WRKY"/>
    <property type="match status" value="1"/>
</dbReference>
<evidence type="ECO:0000313" key="8">
    <source>
        <dbReference type="EMBL" id="KAG1568932.1"/>
    </source>
</evidence>
<feature type="compositionally biased region" description="Polar residues" evidence="6">
    <location>
        <begin position="83"/>
        <end position="97"/>
    </location>
</feature>